<dbReference type="AlphaFoldDB" id="A0A2V3J6S3"/>
<keyword evidence="4" id="KW-0736">Signalosome</keyword>
<evidence type="ECO:0000256" key="3">
    <source>
        <dbReference type="ARBA" id="ARBA00022723"/>
    </source>
</evidence>
<keyword evidence="3" id="KW-0479">Metal-binding</keyword>
<evidence type="ECO:0000313" key="10">
    <source>
        <dbReference type="Proteomes" id="UP000247409"/>
    </source>
</evidence>
<keyword evidence="10" id="KW-1185">Reference proteome</keyword>
<dbReference type="OrthoDB" id="10266268at2759"/>
<evidence type="ECO:0000256" key="1">
    <source>
        <dbReference type="ARBA" id="ARBA00006008"/>
    </source>
</evidence>
<reference evidence="9 10" key="1">
    <citation type="journal article" date="2018" name="Mol. Biol. Evol.">
        <title>Analysis of the draft genome of the red seaweed Gracilariopsis chorda provides insights into genome size evolution in Rhodophyta.</title>
        <authorList>
            <person name="Lee J."/>
            <person name="Yang E.C."/>
            <person name="Graf L."/>
            <person name="Yang J.H."/>
            <person name="Qiu H."/>
            <person name="Zel Zion U."/>
            <person name="Chan C.X."/>
            <person name="Stephens T.G."/>
            <person name="Weber A.P.M."/>
            <person name="Boo G.H."/>
            <person name="Boo S.M."/>
            <person name="Kim K.M."/>
            <person name="Shin Y."/>
            <person name="Jung M."/>
            <person name="Lee S.J."/>
            <person name="Yim H.S."/>
            <person name="Lee J.H."/>
            <person name="Bhattacharya D."/>
            <person name="Yoon H.S."/>
        </authorList>
    </citation>
    <scope>NUCLEOTIDE SEQUENCE [LARGE SCALE GENOMIC DNA]</scope>
    <source>
        <strain evidence="9 10">SKKU-2015</strain>
        <tissue evidence="9">Whole body</tissue>
    </source>
</reference>
<dbReference type="PANTHER" id="PTHR10410">
    <property type="entry name" value="EUKARYOTIC TRANSLATION INITIATION FACTOR 3 -RELATED"/>
    <property type="match status" value="1"/>
</dbReference>
<dbReference type="SUPFAM" id="SSF102712">
    <property type="entry name" value="JAB1/MPN domain"/>
    <property type="match status" value="1"/>
</dbReference>
<organism evidence="9 10">
    <name type="scientific">Gracilariopsis chorda</name>
    <dbReference type="NCBI Taxonomy" id="448386"/>
    <lineage>
        <taxon>Eukaryota</taxon>
        <taxon>Rhodophyta</taxon>
        <taxon>Florideophyceae</taxon>
        <taxon>Rhodymeniophycidae</taxon>
        <taxon>Gracilariales</taxon>
        <taxon>Gracilariaceae</taxon>
        <taxon>Gracilariopsis</taxon>
    </lineage>
</organism>
<dbReference type="Gene3D" id="3.40.140.10">
    <property type="entry name" value="Cytidine Deaminase, domain 2"/>
    <property type="match status" value="1"/>
</dbReference>
<dbReference type="InterPro" id="IPR000555">
    <property type="entry name" value="JAMM/MPN+_dom"/>
</dbReference>
<dbReference type="PROSITE" id="PS50249">
    <property type="entry name" value="MPN"/>
    <property type="match status" value="1"/>
</dbReference>
<evidence type="ECO:0000256" key="4">
    <source>
        <dbReference type="ARBA" id="ARBA00022790"/>
    </source>
</evidence>
<keyword evidence="5" id="KW-0378">Hydrolase</keyword>
<dbReference type="GO" id="GO:0008180">
    <property type="term" value="C:COP9 signalosome"/>
    <property type="evidence" value="ECO:0007669"/>
    <property type="project" value="UniProtKB-KW"/>
</dbReference>
<keyword evidence="6" id="KW-0862">Zinc</keyword>
<comment type="similarity">
    <text evidence="1">Belongs to the peptidase M67A family. CSN5 subfamily.</text>
</comment>
<dbReference type="SMART" id="SM00232">
    <property type="entry name" value="JAB_MPN"/>
    <property type="match status" value="1"/>
</dbReference>
<dbReference type="InterPro" id="IPR040961">
    <property type="entry name" value="CSN5_C"/>
</dbReference>
<name>A0A2V3J6S3_9FLOR</name>
<dbReference type="GO" id="GO:0046872">
    <property type="term" value="F:metal ion binding"/>
    <property type="evidence" value="ECO:0007669"/>
    <property type="project" value="UniProtKB-KW"/>
</dbReference>
<accession>A0A2V3J6S3</accession>
<dbReference type="STRING" id="448386.A0A2V3J6S3"/>
<dbReference type="Pfam" id="PF01398">
    <property type="entry name" value="JAB"/>
    <property type="match status" value="1"/>
</dbReference>
<evidence type="ECO:0000256" key="2">
    <source>
        <dbReference type="ARBA" id="ARBA00022670"/>
    </source>
</evidence>
<evidence type="ECO:0000256" key="7">
    <source>
        <dbReference type="ARBA" id="ARBA00023049"/>
    </source>
</evidence>
<evidence type="ECO:0000259" key="8">
    <source>
        <dbReference type="PROSITE" id="PS50249"/>
    </source>
</evidence>
<sequence>MNSVDARRAFEIENDITQTTAQDDIRYFYDDQEQARLRERKPWSQDPNWFKDVHISAVALIKMAMHARSGGSIEIMGSMQGKVADRAFIVMDVFPLPVEGTETRVSAGQAASEFLVTYSTECNQVARRENIIGWYHSHPGYGCWLSGIDVQTQSSHQQYEDPFLAIVIDPVRTISAGKVDLGAFRTYPLQYKPPAEGMNEYQTIPLNKIEDFGVHCNSYYPLEVSYFKSTLDATLLDLLWNKYWARALSTSPLVQSKDYVVQQLTDISNKLKETEKQMEKGNPHGRGGYYLSDKKTLAGKGGGHLDQISKDAQKCCSEHVQSIMSMYIKNAMFSPSHMQN</sequence>
<feature type="domain" description="MPN" evidence="8">
    <location>
        <begin position="53"/>
        <end position="190"/>
    </location>
</feature>
<evidence type="ECO:0000256" key="5">
    <source>
        <dbReference type="ARBA" id="ARBA00022801"/>
    </source>
</evidence>
<proteinExistence type="inferred from homology"/>
<dbReference type="GO" id="GO:0006508">
    <property type="term" value="P:proteolysis"/>
    <property type="evidence" value="ECO:0007669"/>
    <property type="project" value="UniProtKB-KW"/>
</dbReference>
<keyword evidence="7" id="KW-0482">Metalloprotease</keyword>
<evidence type="ECO:0000313" key="9">
    <source>
        <dbReference type="EMBL" id="PXF50121.1"/>
    </source>
</evidence>
<dbReference type="InterPro" id="IPR037518">
    <property type="entry name" value="MPN"/>
</dbReference>
<dbReference type="Proteomes" id="UP000247409">
    <property type="component" value="Unassembled WGS sequence"/>
</dbReference>
<dbReference type="EMBL" id="NBIV01000001">
    <property type="protein sequence ID" value="PXF50121.1"/>
    <property type="molecule type" value="Genomic_DNA"/>
</dbReference>
<dbReference type="CDD" id="cd08069">
    <property type="entry name" value="MPN_RPN11_CSN5"/>
    <property type="match status" value="1"/>
</dbReference>
<keyword evidence="2" id="KW-0645">Protease</keyword>
<dbReference type="FunFam" id="3.40.140.10:FF:000003">
    <property type="entry name" value="COP9 signalosome complex subunit 5"/>
    <property type="match status" value="1"/>
</dbReference>
<gene>
    <name evidence="9" type="ORF">BWQ96_00281</name>
</gene>
<dbReference type="Pfam" id="PF18323">
    <property type="entry name" value="CSN5_C"/>
    <property type="match status" value="1"/>
</dbReference>
<comment type="caution">
    <text evidence="9">The sequence shown here is derived from an EMBL/GenBank/DDBJ whole genome shotgun (WGS) entry which is preliminary data.</text>
</comment>
<evidence type="ECO:0000256" key="6">
    <source>
        <dbReference type="ARBA" id="ARBA00022833"/>
    </source>
</evidence>
<dbReference type="InterPro" id="IPR050242">
    <property type="entry name" value="JAMM_MPN+_peptidase_M67A"/>
</dbReference>
<dbReference type="GO" id="GO:0008237">
    <property type="term" value="F:metallopeptidase activity"/>
    <property type="evidence" value="ECO:0007669"/>
    <property type="project" value="UniProtKB-KW"/>
</dbReference>
<protein>
    <submittedName>
        <fullName evidence="9">COP9 signalosome complex subunit 5</fullName>
    </submittedName>
</protein>